<evidence type="ECO:0000256" key="1">
    <source>
        <dbReference type="SAM" id="MobiDB-lite"/>
    </source>
</evidence>
<dbReference type="EMBL" id="LJUJ01000005">
    <property type="protein sequence ID" value="KPK64105.1"/>
    <property type="molecule type" value="Genomic_DNA"/>
</dbReference>
<gene>
    <name evidence="2" type="ORF">AMJ83_03655</name>
</gene>
<name>A0A0S8FTP0_UNCW3</name>
<feature type="region of interest" description="Disordered" evidence="1">
    <location>
        <begin position="133"/>
        <end position="188"/>
    </location>
</feature>
<organism evidence="2 3">
    <name type="scientific">candidate division WOR_3 bacterium SM23_42</name>
    <dbReference type="NCBI Taxonomy" id="1703779"/>
    <lineage>
        <taxon>Bacteria</taxon>
        <taxon>Bacteria division WOR-3</taxon>
    </lineage>
</organism>
<dbReference type="PANTHER" id="PTHR33747:SF1">
    <property type="entry name" value="ADENYLATE CYCLASE-ASSOCIATED CAP C-TERMINAL DOMAIN-CONTAINING PROTEIN"/>
    <property type="match status" value="1"/>
</dbReference>
<reference evidence="2 3" key="1">
    <citation type="journal article" date="2015" name="Microbiome">
        <title>Genomic resolution of linkages in carbon, nitrogen, and sulfur cycling among widespread estuary sediment bacteria.</title>
        <authorList>
            <person name="Baker B.J."/>
            <person name="Lazar C.S."/>
            <person name="Teske A.P."/>
            <person name="Dick G.J."/>
        </authorList>
    </citation>
    <scope>NUCLEOTIDE SEQUENCE [LARGE SCALE GENOMIC DNA]</scope>
    <source>
        <strain evidence="2">SM23_42</strain>
    </source>
</reference>
<dbReference type="Gene3D" id="3.10.450.50">
    <property type="match status" value="1"/>
</dbReference>
<dbReference type="SUPFAM" id="SSF103642">
    <property type="entry name" value="Sec-C motif"/>
    <property type="match status" value="1"/>
</dbReference>
<proteinExistence type="predicted"/>
<feature type="compositionally biased region" description="Basic residues" evidence="1">
    <location>
        <begin position="178"/>
        <end position="188"/>
    </location>
</feature>
<evidence type="ECO:0008006" key="4">
    <source>
        <dbReference type="Google" id="ProtNLM"/>
    </source>
</evidence>
<dbReference type="PANTHER" id="PTHR33747">
    <property type="entry name" value="UPF0225 PROTEIN SCO1677"/>
    <property type="match status" value="1"/>
</dbReference>
<comment type="caution">
    <text evidence="2">The sequence shown here is derived from an EMBL/GenBank/DDBJ whole genome shotgun (WGS) entry which is preliminary data.</text>
</comment>
<protein>
    <recommendedName>
        <fullName evidence="4">SecA Wing/Scaffold domain-containing protein</fullName>
    </recommendedName>
</protein>
<dbReference type="AlphaFoldDB" id="A0A0S8FTP0"/>
<dbReference type="STRING" id="1703779.AMJ83_03655"/>
<dbReference type="Proteomes" id="UP000051373">
    <property type="component" value="Unassembled WGS sequence"/>
</dbReference>
<evidence type="ECO:0000313" key="3">
    <source>
        <dbReference type="Proteomes" id="UP000051373"/>
    </source>
</evidence>
<feature type="compositionally biased region" description="Basic residues" evidence="1">
    <location>
        <begin position="135"/>
        <end position="158"/>
    </location>
</feature>
<accession>A0A0S8FTP0</accession>
<dbReference type="InterPro" id="IPR004027">
    <property type="entry name" value="SEC_C_motif"/>
</dbReference>
<sequence>MVLADIQKKSAEERKREKRLVHLTNALSRDFFESKRLRANVQKAEAEYLTKSMLDYLFFEEKKELRELNEHHIQHFMLVHSPRRLNLTAETGKVAPEILNSFLSFLDETGHINNGEQLRDTVQANKRAFLELMPKAKKSTKATKKPTTKKPRRTRTAKRPPTEVKAGRNDPCPCGSGKKYKKCCGKSD</sequence>
<dbReference type="Pfam" id="PF02810">
    <property type="entry name" value="SEC-C"/>
    <property type="match status" value="1"/>
</dbReference>
<evidence type="ECO:0000313" key="2">
    <source>
        <dbReference type="EMBL" id="KPK64105.1"/>
    </source>
</evidence>